<keyword evidence="3 12" id="KW-1134">Transmembrane beta strand</keyword>
<dbReference type="InterPro" id="IPR012910">
    <property type="entry name" value="Plug_dom"/>
</dbReference>
<evidence type="ECO:0000256" key="2">
    <source>
        <dbReference type="ARBA" id="ARBA00022448"/>
    </source>
</evidence>
<keyword evidence="4" id="KW-0410">Iron transport</keyword>
<dbReference type="EMBL" id="JRVC01000020">
    <property type="protein sequence ID" value="KHS43853.1"/>
    <property type="molecule type" value="Genomic_DNA"/>
</dbReference>
<evidence type="ECO:0000256" key="4">
    <source>
        <dbReference type="ARBA" id="ARBA00022496"/>
    </source>
</evidence>
<sequence>MSQITPRLLASCAAAGLAALSIPALAQSSADQSAAGDDNGRLPEIVVTADKFSRSIQDTPIALTVVTGDAIAKSGATKIDDVLKNEPAVVVQGAARGFLVSIRGLGLSLPPQMGQGAVGTNFDGAYSSRAENASVGFYDLDRVEVLRGPQGTLYGRNSVGGIVNVVSKNPVLDKVEGYVGLEGGNYSLIHGEGALNVPLGDKVAIRVSGAGISRDGYMSNGHDDNKSYAGRAKLLFKPSDDVSLLLGVEHSALRGQGPGAVPIASILAGTRETTDVSVGFQRVNSYKYWGELRADIGPGTLSILPSLQITKGRTIGAFGGSLADSLDPKLTRQEQIEVRYASQPGSPFDWGVGFYHYKSRNITQAVSTPCQDVDGNYVIPAAGFSALPVGSPPGPVASGTCLSADQARAESYEPEIRRSQTDGIFGQITVPITDTVRAIGGVRYTWEKVSGENVDSLDLTGALTPLNDEHFDYRAGLEADLFGGKSKLYGTIASGYRQGGYSFGLGTFEPEKMTSYEIGLKNKLAGGDMLFNLTGFYYDYSAFQLVIANFTVFPPQLFVPTMPGREYGVEAETVIAVGGRGRFNASVTYLDSRLDGLDGFYVGVPFPNSPKWSVKAGYEHAFEFGNLRITPRADLRFSSASNVYPETTVVADTHPSVQNDYATGDVSVQVAFSDSLTFTGYIKNVNDQAIKQSHFFGYAQLAAPRTYGLTANYKF</sequence>
<dbReference type="STRING" id="48936.NJ75_03473"/>
<keyword evidence="10 12" id="KW-0472">Membrane</keyword>
<feature type="domain" description="TonB-dependent receptor-like beta-barrel" evidence="16">
    <location>
        <begin position="395"/>
        <end position="685"/>
    </location>
</feature>
<dbReference type="PROSITE" id="PS52016">
    <property type="entry name" value="TONB_DEPENDENT_REC_3"/>
    <property type="match status" value="1"/>
</dbReference>
<evidence type="ECO:0000259" key="16">
    <source>
        <dbReference type="Pfam" id="PF00593"/>
    </source>
</evidence>
<keyword evidence="8" id="KW-0406">Ion transport</keyword>
<reference evidence="18 19" key="1">
    <citation type="submission" date="2014-10" db="EMBL/GenBank/DDBJ databases">
        <title>Draft genome sequence of Novosphingobium subterraneum DSM 12447.</title>
        <authorList>
            <person name="Gan H.M."/>
            <person name="Gan H.Y."/>
            <person name="Savka M.A."/>
        </authorList>
    </citation>
    <scope>NUCLEOTIDE SEQUENCE [LARGE SCALE GENOMIC DNA]</scope>
    <source>
        <strain evidence="18 19">DSM 12447</strain>
    </source>
</reference>
<dbReference type="InterPro" id="IPR039426">
    <property type="entry name" value="TonB-dep_rcpt-like"/>
</dbReference>
<keyword evidence="19" id="KW-1185">Reference proteome</keyword>
<dbReference type="RefSeq" id="WP_039336722.1">
    <property type="nucleotide sequence ID" value="NZ_JRVC01000020.1"/>
</dbReference>
<dbReference type="GO" id="GO:0006826">
    <property type="term" value="P:iron ion transport"/>
    <property type="evidence" value="ECO:0007669"/>
    <property type="project" value="UniProtKB-KW"/>
</dbReference>
<feature type="short sequence motif" description="TonB C-terminal box" evidence="13">
    <location>
        <begin position="698"/>
        <end position="715"/>
    </location>
</feature>
<comment type="caution">
    <text evidence="18">The sequence shown here is derived from an EMBL/GenBank/DDBJ whole genome shotgun (WGS) entry which is preliminary data.</text>
</comment>
<name>A0A0B8ZC68_9SPHN</name>
<evidence type="ECO:0000313" key="19">
    <source>
        <dbReference type="Proteomes" id="UP000031338"/>
    </source>
</evidence>
<proteinExistence type="inferred from homology"/>
<evidence type="ECO:0000259" key="17">
    <source>
        <dbReference type="Pfam" id="PF07715"/>
    </source>
</evidence>
<evidence type="ECO:0000256" key="1">
    <source>
        <dbReference type="ARBA" id="ARBA00004571"/>
    </source>
</evidence>
<dbReference type="PANTHER" id="PTHR32552">
    <property type="entry name" value="FERRICHROME IRON RECEPTOR-RELATED"/>
    <property type="match status" value="1"/>
</dbReference>
<keyword evidence="18" id="KW-0675">Receptor</keyword>
<dbReference type="SUPFAM" id="SSF56935">
    <property type="entry name" value="Porins"/>
    <property type="match status" value="1"/>
</dbReference>
<dbReference type="InterPro" id="IPR036942">
    <property type="entry name" value="Beta-barrel_TonB_sf"/>
</dbReference>
<evidence type="ECO:0000256" key="6">
    <source>
        <dbReference type="ARBA" id="ARBA00022729"/>
    </source>
</evidence>
<gene>
    <name evidence="18" type="ORF">NJ75_03473</name>
</gene>
<keyword evidence="5 12" id="KW-0812">Transmembrane</keyword>
<feature type="signal peptide" evidence="15">
    <location>
        <begin position="1"/>
        <end position="26"/>
    </location>
</feature>
<dbReference type="Pfam" id="PF07715">
    <property type="entry name" value="Plug"/>
    <property type="match status" value="1"/>
</dbReference>
<dbReference type="InterPro" id="IPR010917">
    <property type="entry name" value="TonB_rcpt_CS"/>
</dbReference>
<keyword evidence="2 12" id="KW-0813">Transport</keyword>
<dbReference type="Proteomes" id="UP000031338">
    <property type="component" value="Unassembled WGS sequence"/>
</dbReference>
<keyword evidence="6 15" id="KW-0732">Signal</keyword>
<evidence type="ECO:0000256" key="10">
    <source>
        <dbReference type="ARBA" id="ARBA00023136"/>
    </source>
</evidence>
<evidence type="ECO:0000256" key="12">
    <source>
        <dbReference type="PROSITE-ProRule" id="PRU01360"/>
    </source>
</evidence>
<evidence type="ECO:0000256" key="8">
    <source>
        <dbReference type="ARBA" id="ARBA00023065"/>
    </source>
</evidence>
<dbReference type="AlphaFoldDB" id="A0A0B8ZC68"/>
<evidence type="ECO:0000256" key="5">
    <source>
        <dbReference type="ARBA" id="ARBA00022692"/>
    </source>
</evidence>
<evidence type="ECO:0000256" key="15">
    <source>
        <dbReference type="SAM" id="SignalP"/>
    </source>
</evidence>
<evidence type="ECO:0000256" key="3">
    <source>
        <dbReference type="ARBA" id="ARBA00022452"/>
    </source>
</evidence>
<feature type="domain" description="TonB-dependent receptor plug" evidence="17">
    <location>
        <begin position="56"/>
        <end position="162"/>
    </location>
</feature>
<dbReference type="CDD" id="cd01347">
    <property type="entry name" value="ligand_gated_channel"/>
    <property type="match status" value="1"/>
</dbReference>
<evidence type="ECO:0000256" key="13">
    <source>
        <dbReference type="PROSITE-ProRule" id="PRU10144"/>
    </source>
</evidence>
<evidence type="ECO:0000256" key="11">
    <source>
        <dbReference type="ARBA" id="ARBA00023237"/>
    </source>
</evidence>
<comment type="subcellular location">
    <subcellularLocation>
        <location evidence="1 12">Cell outer membrane</location>
        <topology evidence="1 12">Multi-pass membrane protein</topology>
    </subcellularLocation>
</comment>
<accession>A0A0B8ZC68</accession>
<dbReference type="Gene3D" id="2.40.170.20">
    <property type="entry name" value="TonB-dependent receptor, beta-barrel domain"/>
    <property type="match status" value="1"/>
</dbReference>
<keyword evidence="7" id="KW-0408">Iron</keyword>
<feature type="chain" id="PRO_5002127463" evidence="15">
    <location>
        <begin position="27"/>
        <end position="715"/>
    </location>
</feature>
<evidence type="ECO:0000256" key="14">
    <source>
        <dbReference type="RuleBase" id="RU003357"/>
    </source>
</evidence>
<keyword evidence="9 14" id="KW-0798">TonB box</keyword>
<evidence type="ECO:0000256" key="7">
    <source>
        <dbReference type="ARBA" id="ARBA00023004"/>
    </source>
</evidence>
<comment type="similarity">
    <text evidence="12 14">Belongs to the TonB-dependent receptor family.</text>
</comment>
<keyword evidence="11 12" id="KW-0998">Cell outer membrane</keyword>
<dbReference type="PATRIC" id="fig|48936.3.peg.3500"/>
<protein>
    <submittedName>
        <fullName evidence="18">TonB-dependent receptor</fullName>
    </submittedName>
</protein>
<dbReference type="PANTHER" id="PTHR32552:SF81">
    <property type="entry name" value="TONB-DEPENDENT OUTER MEMBRANE RECEPTOR"/>
    <property type="match status" value="1"/>
</dbReference>
<organism evidence="18 19">
    <name type="scientific">Novosphingobium subterraneum</name>
    <dbReference type="NCBI Taxonomy" id="48936"/>
    <lineage>
        <taxon>Bacteria</taxon>
        <taxon>Pseudomonadati</taxon>
        <taxon>Pseudomonadota</taxon>
        <taxon>Alphaproteobacteria</taxon>
        <taxon>Sphingomonadales</taxon>
        <taxon>Sphingomonadaceae</taxon>
        <taxon>Novosphingobium</taxon>
    </lineage>
</organism>
<evidence type="ECO:0000313" key="18">
    <source>
        <dbReference type="EMBL" id="KHS43853.1"/>
    </source>
</evidence>
<dbReference type="Pfam" id="PF00593">
    <property type="entry name" value="TonB_dep_Rec_b-barrel"/>
    <property type="match status" value="1"/>
</dbReference>
<dbReference type="PROSITE" id="PS01156">
    <property type="entry name" value="TONB_DEPENDENT_REC_2"/>
    <property type="match status" value="1"/>
</dbReference>
<evidence type="ECO:0000256" key="9">
    <source>
        <dbReference type="ARBA" id="ARBA00023077"/>
    </source>
</evidence>
<dbReference type="InterPro" id="IPR000531">
    <property type="entry name" value="Beta-barrel_TonB"/>
</dbReference>
<dbReference type="GO" id="GO:0009279">
    <property type="term" value="C:cell outer membrane"/>
    <property type="evidence" value="ECO:0007669"/>
    <property type="project" value="UniProtKB-SubCell"/>
</dbReference>